<name>A0A844ZRP2_9SPHN</name>
<keyword evidence="5" id="KW-1185">Reference proteome</keyword>
<gene>
    <name evidence="4" type="ORF">GRI41_02460</name>
</gene>
<dbReference type="CDD" id="cd06558">
    <property type="entry name" value="crotonase-like"/>
    <property type="match status" value="1"/>
</dbReference>
<evidence type="ECO:0000256" key="1">
    <source>
        <dbReference type="ARBA" id="ARBA00005254"/>
    </source>
</evidence>
<dbReference type="RefSeq" id="WP_160603106.1">
    <property type="nucleotide sequence ID" value="NZ_WTYX01000001.1"/>
</dbReference>
<dbReference type="InterPro" id="IPR014748">
    <property type="entry name" value="Enoyl-CoA_hydra_C"/>
</dbReference>
<comment type="similarity">
    <text evidence="1 3">Belongs to the enoyl-CoA hydratase/isomerase family.</text>
</comment>
<dbReference type="Pfam" id="PF00378">
    <property type="entry name" value="ECH_1"/>
    <property type="match status" value="1"/>
</dbReference>
<dbReference type="PANTHER" id="PTHR11941:SF54">
    <property type="entry name" value="ENOYL-COA HYDRATASE, MITOCHONDRIAL"/>
    <property type="match status" value="1"/>
</dbReference>
<evidence type="ECO:0000313" key="4">
    <source>
        <dbReference type="EMBL" id="MXO89676.1"/>
    </source>
</evidence>
<dbReference type="EMBL" id="WTYX01000001">
    <property type="protein sequence ID" value="MXO89676.1"/>
    <property type="molecule type" value="Genomic_DNA"/>
</dbReference>
<dbReference type="GO" id="GO:0016829">
    <property type="term" value="F:lyase activity"/>
    <property type="evidence" value="ECO:0007669"/>
    <property type="project" value="UniProtKB-KW"/>
</dbReference>
<dbReference type="OrthoDB" id="5730382at2"/>
<reference evidence="4 5" key="1">
    <citation type="submission" date="2019-12" db="EMBL/GenBank/DDBJ databases">
        <title>Genomic-based taxomic classification of the family Erythrobacteraceae.</title>
        <authorList>
            <person name="Xu L."/>
        </authorList>
    </citation>
    <scope>NUCLEOTIDE SEQUENCE [LARGE SCALE GENOMIC DNA]</scope>
    <source>
        <strain evidence="4 5">KCTC 52763</strain>
    </source>
</reference>
<dbReference type="PROSITE" id="PS00166">
    <property type="entry name" value="ENOYL_COA_HYDRATASE"/>
    <property type="match status" value="1"/>
</dbReference>
<sequence>MTMRFERDGAIGYLLIDRAAKRNAVSLAMWQSIPALIDGIETEAGLRVVVVKSASGGAFSVGADIHEMLENRGNSDWLAQNRAAISQAQHRLARCSVPTIAFIEGDAMGGGCAIALACDIRMATGAARLGVTPARLGLVYPFHDIKLLSDLVGPGQAKRLLFTGEHLSASEAARIGLVDIIADEVGDLALSIARNSGRSNKAMKLMMRRVLDGQSDEDAMTRKMFADAFTDDDFAEGATAFAEKRPAKFAD</sequence>
<accession>A0A844ZRP2</accession>
<dbReference type="InterPro" id="IPR029045">
    <property type="entry name" value="ClpP/crotonase-like_dom_sf"/>
</dbReference>
<dbReference type="GO" id="GO:0006635">
    <property type="term" value="P:fatty acid beta-oxidation"/>
    <property type="evidence" value="ECO:0007669"/>
    <property type="project" value="TreeGrafter"/>
</dbReference>
<dbReference type="InterPro" id="IPR001753">
    <property type="entry name" value="Enoyl-CoA_hydra/iso"/>
</dbReference>
<dbReference type="GO" id="GO:0016853">
    <property type="term" value="F:isomerase activity"/>
    <property type="evidence" value="ECO:0007669"/>
    <property type="project" value="UniProtKB-KW"/>
</dbReference>
<keyword evidence="4" id="KW-0413">Isomerase</keyword>
<dbReference type="SUPFAM" id="SSF52096">
    <property type="entry name" value="ClpP/crotonase"/>
    <property type="match status" value="1"/>
</dbReference>
<keyword evidence="2" id="KW-0456">Lyase</keyword>
<comment type="caution">
    <text evidence="4">The sequence shown here is derived from an EMBL/GenBank/DDBJ whole genome shotgun (WGS) entry which is preliminary data.</text>
</comment>
<evidence type="ECO:0000313" key="5">
    <source>
        <dbReference type="Proteomes" id="UP000442714"/>
    </source>
</evidence>
<dbReference type="Proteomes" id="UP000442714">
    <property type="component" value="Unassembled WGS sequence"/>
</dbReference>
<protein>
    <submittedName>
        <fullName evidence="4">Enoyl-CoA hydratase/isomerase family protein</fullName>
    </submittedName>
</protein>
<organism evidence="4 5">
    <name type="scientific">Pontixanthobacter aquaemixtae</name>
    <dbReference type="NCBI Taxonomy" id="1958940"/>
    <lineage>
        <taxon>Bacteria</taxon>
        <taxon>Pseudomonadati</taxon>
        <taxon>Pseudomonadota</taxon>
        <taxon>Alphaproteobacteria</taxon>
        <taxon>Sphingomonadales</taxon>
        <taxon>Erythrobacteraceae</taxon>
        <taxon>Pontixanthobacter</taxon>
    </lineage>
</organism>
<dbReference type="AlphaFoldDB" id="A0A844ZRP2"/>
<evidence type="ECO:0000256" key="3">
    <source>
        <dbReference type="RuleBase" id="RU003707"/>
    </source>
</evidence>
<dbReference type="Gene3D" id="1.10.12.10">
    <property type="entry name" value="Lyase 2-enoyl-coa Hydratase, Chain A, domain 2"/>
    <property type="match status" value="1"/>
</dbReference>
<evidence type="ECO:0000256" key="2">
    <source>
        <dbReference type="ARBA" id="ARBA00023239"/>
    </source>
</evidence>
<dbReference type="Gene3D" id="3.90.226.10">
    <property type="entry name" value="2-enoyl-CoA Hydratase, Chain A, domain 1"/>
    <property type="match status" value="1"/>
</dbReference>
<dbReference type="PANTHER" id="PTHR11941">
    <property type="entry name" value="ENOYL-COA HYDRATASE-RELATED"/>
    <property type="match status" value="1"/>
</dbReference>
<dbReference type="InterPro" id="IPR018376">
    <property type="entry name" value="Enoyl-CoA_hyd/isom_CS"/>
</dbReference>
<proteinExistence type="inferred from homology"/>